<accession>A0A0L6VF66</accession>
<keyword evidence="3" id="KW-1185">Reference proteome</keyword>
<dbReference type="VEuPathDB" id="FungiDB:VP01_1867g4"/>
<dbReference type="Proteomes" id="UP000037035">
    <property type="component" value="Unassembled WGS sequence"/>
</dbReference>
<proteinExistence type="predicted"/>
<comment type="caution">
    <text evidence="2">The sequence shown here is derived from an EMBL/GenBank/DDBJ whole genome shotgun (WGS) entry which is preliminary data.</text>
</comment>
<dbReference type="EMBL" id="LAVV01006689">
    <property type="protein sequence ID" value="KNZ58760.1"/>
    <property type="molecule type" value="Genomic_DNA"/>
</dbReference>
<feature type="compositionally biased region" description="Polar residues" evidence="1">
    <location>
        <begin position="1"/>
        <end position="21"/>
    </location>
</feature>
<dbReference type="AlphaFoldDB" id="A0A0L6VF66"/>
<reference evidence="2 3" key="1">
    <citation type="submission" date="2015-08" db="EMBL/GenBank/DDBJ databases">
        <title>Next Generation Sequencing and Analysis of the Genome of Puccinia sorghi L Schw, the Causal Agent of Maize Common Rust.</title>
        <authorList>
            <person name="Rochi L."/>
            <person name="Burguener G."/>
            <person name="Darino M."/>
            <person name="Turjanski A."/>
            <person name="Kreff E."/>
            <person name="Dieguez M.J."/>
            <person name="Sacco F."/>
        </authorList>
    </citation>
    <scope>NUCLEOTIDE SEQUENCE [LARGE SCALE GENOMIC DNA]</scope>
    <source>
        <strain evidence="2 3">RO10H11247</strain>
    </source>
</reference>
<evidence type="ECO:0000313" key="3">
    <source>
        <dbReference type="Proteomes" id="UP000037035"/>
    </source>
</evidence>
<feature type="region of interest" description="Disordered" evidence="1">
    <location>
        <begin position="1"/>
        <end position="37"/>
    </location>
</feature>
<feature type="non-terminal residue" evidence="2">
    <location>
        <position position="1"/>
    </location>
</feature>
<sequence length="105" mass="11916">KSTNIPTTNNAQPSSPQSINQPYDGEDKNNTKQKRNEDTALEKLIKAQEELIRISNKCLLSVKSAMQLASENRIIAMNLTGMDEESMAYWKKKKRSILDCQECQP</sequence>
<organism evidence="2 3">
    <name type="scientific">Puccinia sorghi</name>
    <dbReference type="NCBI Taxonomy" id="27349"/>
    <lineage>
        <taxon>Eukaryota</taxon>
        <taxon>Fungi</taxon>
        <taxon>Dikarya</taxon>
        <taxon>Basidiomycota</taxon>
        <taxon>Pucciniomycotina</taxon>
        <taxon>Pucciniomycetes</taxon>
        <taxon>Pucciniales</taxon>
        <taxon>Pucciniaceae</taxon>
        <taxon>Puccinia</taxon>
    </lineage>
</organism>
<feature type="compositionally biased region" description="Basic and acidic residues" evidence="1">
    <location>
        <begin position="25"/>
        <end position="37"/>
    </location>
</feature>
<dbReference type="OrthoDB" id="2505995at2759"/>
<gene>
    <name evidence="2" type="ORF">VP01_1867g4</name>
</gene>
<evidence type="ECO:0000313" key="2">
    <source>
        <dbReference type="EMBL" id="KNZ58760.1"/>
    </source>
</evidence>
<protein>
    <recommendedName>
        <fullName evidence="4">No apical meristem-associated C-terminal domain-containing protein</fullName>
    </recommendedName>
</protein>
<name>A0A0L6VF66_9BASI</name>
<dbReference type="STRING" id="27349.A0A0L6VF66"/>
<evidence type="ECO:0000256" key="1">
    <source>
        <dbReference type="SAM" id="MobiDB-lite"/>
    </source>
</evidence>
<evidence type="ECO:0008006" key="4">
    <source>
        <dbReference type="Google" id="ProtNLM"/>
    </source>
</evidence>